<evidence type="ECO:0000259" key="2">
    <source>
        <dbReference type="Pfam" id="PF10073"/>
    </source>
</evidence>
<dbReference type="Proteomes" id="UP000182063">
    <property type="component" value="Chromosome"/>
</dbReference>
<dbReference type="OrthoDB" id="9813793at2"/>
<proteinExistence type="predicted"/>
<name>A0A1L3ZZ20_9SPHN</name>
<organism evidence="3 4">
    <name type="scientific">Tardibacter chloracetimidivorans</name>
    <dbReference type="NCBI Taxonomy" id="1921510"/>
    <lineage>
        <taxon>Bacteria</taxon>
        <taxon>Pseudomonadati</taxon>
        <taxon>Pseudomonadota</taxon>
        <taxon>Alphaproteobacteria</taxon>
        <taxon>Sphingomonadales</taxon>
        <taxon>Sphingomonadaceae</taxon>
        <taxon>Tardibacter</taxon>
    </lineage>
</organism>
<feature type="domain" description="GapR-like DNA-binding" evidence="2">
    <location>
        <begin position="6"/>
        <end position="77"/>
    </location>
</feature>
<feature type="coiled-coil region" evidence="1">
    <location>
        <begin position="3"/>
        <end position="37"/>
    </location>
</feature>
<dbReference type="InterPro" id="IPR046367">
    <property type="entry name" value="GapR-like_DNA-bd"/>
</dbReference>
<dbReference type="STRING" id="1921510.BSL82_01195"/>
<gene>
    <name evidence="3" type="ORF">BSL82_01195</name>
</gene>
<dbReference type="GO" id="GO:0003677">
    <property type="term" value="F:DNA binding"/>
    <property type="evidence" value="ECO:0007669"/>
    <property type="project" value="InterPro"/>
</dbReference>
<evidence type="ECO:0000256" key="1">
    <source>
        <dbReference type="SAM" id="Coils"/>
    </source>
</evidence>
<keyword evidence="1" id="KW-0175">Coiled coil</keyword>
<evidence type="ECO:0000313" key="4">
    <source>
        <dbReference type="Proteomes" id="UP000182063"/>
    </source>
</evidence>
<protein>
    <submittedName>
        <fullName evidence="3">DUF2312 domain-containing protein</fullName>
    </submittedName>
</protein>
<dbReference type="AlphaFoldDB" id="A0A1L3ZZ20"/>
<dbReference type="Pfam" id="PF10073">
    <property type="entry name" value="GapR_DNA-bd"/>
    <property type="match status" value="1"/>
</dbReference>
<dbReference type="EMBL" id="CP018221">
    <property type="protein sequence ID" value="API60881.1"/>
    <property type="molecule type" value="Genomic_DNA"/>
</dbReference>
<dbReference type="KEGG" id="sphj:BSL82_01195"/>
<evidence type="ECO:0000313" key="3">
    <source>
        <dbReference type="EMBL" id="API60881.1"/>
    </source>
</evidence>
<accession>A0A1L3ZZ20</accession>
<keyword evidence="4" id="KW-1185">Reference proteome</keyword>
<sequence length="80" mass="9379">MPMNVAADQLRQYVERAERLIEERKGLNDDLKDVFAEAKSQGFDVPTIKWVIRERAVERQKREEQNALRETYAVQLGLAF</sequence>
<reference evidence="4" key="1">
    <citation type="submission" date="2016-11" db="EMBL/GenBank/DDBJ databases">
        <title>Complete Genome Sequence of alachlor-degrading Sphingomonas sp. strain JJ-A5.</title>
        <authorList>
            <person name="Lee H."/>
            <person name="Ka J.-O."/>
        </authorList>
    </citation>
    <scope>NUCLEOTIDE SEQUENCE [LARGE SCALE GENOMIC DNA]</scope>
    <source>
        <strain evidence="4">JJ-A5</strain>
    </source>
</reference>